<keyword evidence="14" id="KW-0325">Glycoprotein</keyword>
<dbReference type="PANTHER" id="PTHR12147">
    <property type="entry name" value="METALLOPEPTIDASE M28 FAMILY MEMBER"/>
    <property type="match status" value="1"/>
</dbReference>
<dbReference type="GO" id="GO:0008235">
    <property type="term" value="F:metalloexopeptidase activity"/>
    <property type="evidence" value="ECO:0007669"/>
    <property type="project" value="InterPro"/>
</dbReference>
<keyword evidence="5" id="KW-0926">Vacuole</keyword>
<keyword evidence="8 15" id="KW-0479">Metal-binding</keyword>
<accession>A0A0C3BJG1</accession>
<reference evidence="22" key="2">
    <citation type="submission" date="2015-01" db="EMBL/GenBank/DDBJ databases">
        <title>Evolutionary Origins and Diversification of the Mycorrhizal Mutualists.</title>
        <authorList>
            <consortium name="DOE Joint Genome Institute"/>
            <consortium name="Mycorrhizal Genomics Consortium"/>
            <person name="Kohler A."/>
            <person name="Kuo A."/>
            <person name="Nagy L.G."/>
            <person name="Floudas D."/>
            <person name="Copeland A."/>
            <person name="Barry K.W."/>
            <person name="Cichocki N."/>
            <person name="Veneault-Fourrey C."/>
            <person name="LaButti K."/>
            <person name="Lindquist E.A."/>
            <person name="Lipzen A."/>
            <person name="Lundell T."/>
            <person name="Morin E."/>
            <person name="Murat C."/>
            <person name="Riley R."/>
            <person name="Ohm R."/>
            <person name="Sun H."/>
            <person name="Tunlid A."/>
            <person name="Henrissat B."/>
            <person name="Grigoriev I.V."/>
            <person name="Hibbett D.S."/>
            <person name="Martin F."/>
        </authorList>
    </citation>
    <scope>NUCLEOTIDE SEQUENCE [LARGE SCALE GENOMIC DNA]</scope>
    <source>
        <strain evidence="22">h7</strain>
    </source>
</reference>
<dbReference type="Proteomes" id="UP000053424">
    <property type="component" value="Unassembled WGS sequence"/>
</dbReference>
<dbReference type="GO" id="GO:0006508">
    <property type="term" value="P:proteolysis"/>
    <property type="evidence" value="ECO:0007669"/>
    <property type="project" value="UniProtKB-KW"/>
</dbReference>
<evidence type="ECO:0000256" key="5">
    <source>
        <dbReference type="ARBA" id="ARBA00022554"/>
    </source>
</evidence>
<keyword evidence="13 17" id="KW-0472">Membrane</keyword>
<evidence type="ECO:0000256" key="1">
    <source>
        <dbReference type="ARBA" id="ARBA00001947"/>
    </source>
</evidence>
<evidence type="ECO:0000256" key="14">
    <source>
        <dbReference type="ARBA" id="ARBA00023180"/>
    </source>
</evidence>
<evidence type="ECO:0000256" key="13">
    <source>
        <dbReference type="ARBA" id="ARBA00023136"/>
    </source>
</evidence>
<feature type="domain" description="Vacuolar membrane protease transmembrane" evidence="20">
    <location>
        <begin position="540"/>
        <end position="612"/>
    </location>
</feature>
<dbReference type="EMBL" id="KN831801">
    <property type="protein sequence ID" value="KIM36870.1"/>
    <property type="molecule type" value="Genomic_DNA"/>
</dbReference>
<dbReference type="Pfam" id="PF22251">
    <property type="entry name" value="PFF1_TM"/>
    <property type="match status" value="2"/>
</dbReference>
<evidence type="ECO:0000256" key="7">
    <source>
        <dbReference type="ARBA" id="ARBA00022692"/>
    </source>
</evidence>
<feature type="transmembrane region" description="Helical" evidence="17">
    <location>
        <begin position="446"/>
        <end position="467"/>
    </location>
</feature>
<dbReference type="AlphaFoldDB" id="A0A0C3BJG1"/>
<evidence type="ECO:0000313" key="21">
    <source>
        <dbReference type="EMBL" id="KIM36870.1"/>
    </source>
</evidence>
<feature type="transmembrane region" description="Helical" evidence="17">
    <location>
        <begin position="380"/>
        <end position="402"/>
    </location>
</feature>
<evidence type="ECO:0000259" key="20">
    <source>
        <dbReference type="Pfam" id="PF22251"/>
    </source>
</evidence>
<sequence>MLRFTQASTSAFLIAVYAAVFTVVLVSNSTPKIPGDTLGLDLSEAYYDLHQIATRPHPFNSHANDVAREYILARLNNITYSFDHITVEDDLTSAATWVSKSHAVSFEGSNVLVKVEGTDPEFSKSGGVLFSAHFDSVPTAPGVTDDGIGVATLLAFVKYLTTHRTRRTAIFNINNGEEDGVNGAHVFLQHPWSRIPDTFLNLEGAAAGGRPLLFRATSTAPVLSFKNKDVFHPHGNVLSADAFSRGVINSGTDFTVYNHAREDGPGMEGVDFAFYQGRSKYHTKYDSIPGARGAKRSLWTMMETVRGAGMALLNEDRTHVGSDEPLAPVYFDLFGLVFVVLTQRSLFLFNVFLLIAGPIIIAFLRITYSERSPAKIADKWGKFWASFVVGLALQFTLALSFIKINPFIVYSHPYLVLGSTLSLAYLTTTFIMNAKSDVSFADGQKSHMLLQMYIFTWVLLVAATIGLKLLNLGGIYVFSAWNAFACLGCAVGIIENISPAARISFTDKDARSRSPTSNPSEITETSPLVEKSTGPVLPSQIIDERPSFAWGIIQLLLVVPIPITLLSHILLLLVDSLSQTLSDGNNPVIVYGAMGIMSFLIVIPMSPFTLKIHPWITSLLALVFVVMTMHNLVAFPFSQDVPLKVYFKQKVLVDIANPDHGPIQTLTTLVGATQYLEDYIVSELPSSWKSSVLCQGYHSSPRLSICSWESSLSPSPIKSDSTERRTDTWLEATTSRLTPTSALISVKGTNTRVCRLYFDNRRIRSYRVYDVGAHGALVPSTASTSQSAFPIPKEGLDWMWLWSREWDKTFVVEVAWDADEVHANVTNGLSGRVGCEWAEYESATLGLVTMPLTGAIPAYEEVLDYLPSWAVSSKVSGGLVEVFGHFTV</sequence>
<keyword evidence="9 15" id="KW-0378">Hydrolase</keyword>
<keyword evidence="10 15" id="KW-0862">Zinc</keyword>
<name>A0A0C3BJG1_HEBCY</name>
<evidence type="ECO:0000256" key="16">
    <source>
        <dbReference type="SAM" id="MobiDB-lite"/>
    </source>
</evidence>
<comment type="subcellular location">
    <subcellularLocation>
        <location evidence="3">Vacuole membrane</location>
        <topology evidence="3">Multi-pass membrane protein</topology>
    </subcellularLocation>
</comment>
<evidence type="ECO:0000313" key="22">
    <source>
        <dbReference type="Proteomes" id="UP000053424"/>
    </source>
</evidence>
<evidence type="ECO:0000256" key="15">
    <source>
        <dbReference type="RuleBase" id="RU361240"/>
    </source>
</evidence>
<evidence type="ECO:0000256" key="17">
    <source>
        <dbReference type="SAM" id="Phobius"/>
    </source>
</evidence>
<dbReference type="SUPFAM" id="SSF53187">
    <property type="entry name" value="Zn-dependent exopeptidases"/>
    <property type="match status" value="1"/>
</dbReference>
<dbReference type="InterPro" id="IPR048024">
    <property type="entry name" value="Fxna-like_M28_dom"/>
</dbReference>
<feature type="transmembrane region" description="Helical" evidence="17">
    <location>
        <begin position="473"/>
        <end position="494"/>
    </location>
</feature>
<keyword evidence="12" id="KW-0482">Metalloprotease</keyword>
<feature type="transmembrane region" description="Helical" evidence="17">
    <location>
        <begin position="548"/>
        <end position="574"/>
    </location>
</feature>
<evidence type="ECO:0000259" key="19">
    <source>
        <dbReference type="Pfam" id="PF22250"/>
    </source>
</evidence>
<feature type="transmembrane region" description="Helical" evidence="17">
    <location>
        <begin position="615"/>
        <end position="637"/>
    </location>
</feature>
<dbReference type="PANTHER" id="PTHR12147:SF58">
    <property type="entry name" value="VACUOLAR MEMBRANE PROTEASE"/>
    <property type="match status" value="1"/>
</dbReference>
<dbReference type="CDD" id="cd03875">
    <property type="entry name" value="M28_Fxna_like"/>
    <property type="match status" value="1"/>
</dbReference>
<evidence type="ECO:0000256" key="11">
    <source>
        <dbReference type="ARBA" id="ARBA00022989"/>
    </source>
</evidence>
<feature type="domain" description="Vacuolar membrane protease C-terminal" evidence="19">
    <location>
        <begin position="643"/>
        <end position="882"/>
    </location>
</feature>
<evidence type="ECO:0000259" key="18">
    <source>
        <dbReference type="Pfam" id="PF04389"/>
    </source>
</evidence>
<feature type="domain" description="Peptidase M28" evidence="18">
    <location>
        <begin position="110"/>
        <end position="290"/>
    </location>
</feature>
<dbReference type="InterPro" id="IPR053975">
    <property type="entry name" value="PFF1_C"/>
</dbReference>
<keyword evidence="7 17" id="KW-0812">Transmembrane</keyword>
<comment type="function">
    <text evidence="2">May be involved in vacuolar sorting and osmoregulation.</text>
</comment>
<evidence type="ECO:0000256" key="12">
    <source>
        <dbReference type="ARBA" id="ARBA00023049"/>
    </source>
</evidence>
<protein>
    <recommendedName>
        <fullName evidence="15">Peptide hydrolase</fullName>
        <ecNumber evidence="15">3.4.-.-</ecNumber>
    </recommendedName>
</protein>
<dbReference type="GO" id="GO:0046872">
    <property type="term" value="F:metal ion binding"/>
    <property type="evidence" value="ECO:0007669"/>
    <property type="project" value="UniProtKB-KW"/>
</dbReference>
<comment type="cofactor">
    <cofactor evidence="1">
        <name>Zn(2+)</name>
        <dbReference type="ChEBI" id="CHEBI:29105"/>
    </cofactor>
</comment>
<dbReference type="Pfam" id="PF22250">
    <property type="entry name" value="PFF1_C"/>
    <property type="match status" value="1"/>
</dbReference>
<dbReference type="STRING" id="686832.A0A0C3BJG1"/>
<dbReference type="InterPro" id="IPR053976">
    <property type="entry name" value="PFF1_TM"/>
</dbReference>
<gene>
    <name evidence="21" type="ORF">M413DRAFT_448810</name>
</gene>
<evidence type="ECO:0000256" key="10">
    <source>
        <dbReference type="ARBA" id="ARBA00022833"/>
    </source>
</evidence>
<dbReference type="EC" id="3.4.-.-" evidence="15"/>
<feature type="transmembrane region" description="Helical" evidence="17">
    <location>
        <begin position="414"/>
        <end position="434"/>
    </location>
</feature>
<dbReference type="GO" id="GO:0005774">
    <property type="term" value="C:vacuolar membrane"/>
    <property type="evidence" value="ECO:0007669"/>
    <property type="project" value="UniProtKB-SubCell"/>
</dbReference>
<evidence type="ECO:0000256" key="6">
    <source>
        <dbReference type="ARBA" id="ARBA00022670"/>
    </source>
</evidence>
<evidence type="ECO:0000256" key="2">
    <source>
        <dbReference type="ARBA" id="ARBA00003273"/>
    </source>
</evidence>
<proteinExistence type="inferred from homology"/>
<feature type="compositionally biased region" description="Polar residues" evidence="16">
    <location>
        <begin position="513"/>
        <end position="526"/>
    </location>
</feature>
<evidence type="ECO:0000256" key="8">
    <source>
        <dbReference type="ARBA" id="ARBA00022723"/>
    </source>
</evidence>
<dbReference type="InterPro" id="IPR045175">
    <property type="entry name" value="M28_fam"/>
</dbReference>
<dbReference type="HOGENOM" id="CLU_006412_1_0_1"/>
<keyword evidence="22" id="KW-1185">Reference proteome</keyword>
<feature type="domain" description="Vacuolar membrane protease transmembrane" evidence="20">
    <location>
        <begin position="383"/>
        <end position="517"/>
    </location>
</feature>
<dbReference type="InterPro" id="IPR007484">
    <property type="entry name" value="Peptidase_M28"/>
</dbReference>
<dbReference type="Pfam" id="PF04389">
    <property type="entry name" value="Peptidase_M28"/>
    <property type="match status" value="1"/>
</dbReference>
<feature type="region of interest" description="Disordered" evidence="16">
    <location>
        <begin position="508"/>
        <end position="534"/>
    </location>
</feature>
<feature type="transmembrane region" description="Helical" evidence="17">
    <location>
        <begin position="586"/>
        <end position="603"/>
    </location>
</feature>
<evidence type="ECO:0000256" key="9">
    <source>
        <dbReference type="ARBA" id="ARBA00022801"/>
    </source>
</evidence>
<feature type="transmembrane region" description="Helical" evidence="17">
    <location>
        <begin position="346"/>
        <end position="368"/>
    </location>
</feature>
<dbReference type="OrthoDB" id="76293at2759"/>
<reference evidence="21 22" key="1">
    <citation type="submission" date="2014-04" db="EMBL/GenBank/DDBJ databases">
        <authorList>
            <consortium name="DOE Joint Genome Institute"/>
            <person name="Kuo A."/>
            <person name="Gay G."/>
            <person name="Dore J."/>
            <person name="Kohler A."/>
            <person name="Nagy L.G."/>
            <person name="Floudas D."/>
            <person name="Copeland A."/>
            <person name="Barry K.W."/>
            <person name="Cichocki N."/>
            <person name="Veneault-Fourrey C."/>
            <person name="LaButti K."/>
            <person name="Lindquist E.A."/>
            <person name="Lipzen A."/>
            <person name="Lundell T."/>
            <person name="Morin E."/>
            <person name="Murat C."/>
            <person name="Sun H."/>
            <person name="Tunlid A."/>
            <person name="Henrissat B."/>
            <person name="Grigoriev I.V."/>
            <person name="Hibbett D.S."/>
            <person name="Martin F."/>
            <person name="Nordberg H.P."/>
            <person name="Cantor M.N."/>
            <person name="Hua S.X."/>
        </authorList>
    </citation>
    <scope>NUCLEOTIDE SEQUENCE [LARGE SCALE GENOMIC DNA]</scope>
    <source>
        <strain evidence="22">h7</strain>
    </source>
</reference>
<dbReference type="Gene3D" id="3.40.630.10">
    <property type="entry name" value="Zn peptidases"/>
    <property type="match status" value="1"/>
</dbReference>
<organism evidence="21 22">
    <name type="scientific">Hebeloma cylindrosporum</name>
    <dbReference type="NCBI Taxonomy" id="76867"/>
    <lineage>
        <taxon>Eukaryota</taxon>
        <taxon>Fungi</taxon>
        <taxon>Dikarya</taxon>
        <taxon>Basidiomycota</taxon>
        <taxon>Agaricomycotina</taxon>
        <taxon>Agaricomycetes</taxon>
        <taxon>Agaricomycetidae</taxon>
        <taxon>Agaricales</taxon>
        <taxon>Agaricineae</taxon>
        <taxon>Hymenogastraceae</taxon>
        <taxon>Hebeloma</taxon>
    </lineage>
</organism>
<evidence type="ECO:0000256" key="4">
    <source>
        <dbReference type="ARBA" id="ARBA00010918"/>
    </source>
</evidence>
<comment type="similarity">
    <text evidence="4 15">Belongs to the peptidase M28 family.</text>
</comment>
<evidence type="ECO:0000256" key="3">
    <source>
        <dbReference type="ARBA" id="ARBA00004128"/>
    </source>
</evidence>
<keyword evidence="6 15" id="KW-0645">Protease</keyword>
<keyword evidence="11 17" id="KW-1133">Transmembrane helix</keyword>